<dbReference type="InterPro" id="IPR011335">
    <property type="entry name" value="Restrct_endonuc-II-like"/>
</dbReference>
<feature type="transmembrane region" description="Helical" evidence="1">
    <location>
        <begin position="12"/>
        <end position="36"/>
    </location>
</feature>
<keyword evidence="4" id="KW-0540">Nuclease</keyword>
<name>A0A4Q8LSC5_9GAMM</name>
<evidence type="ECO:0000313" key="5">
    <source>
        <dbReference type="Proteomes" id="UP000292087"/>
    </source>
</evidence>
<keyword evidence="1" id="KW-0472">Membrane</keyword>
<dbReference type="Gene3D" id="3.30.65.10">
    <property type="entry name" value="Bacterial Topoisomerase I, domain 1"/>
    <property type="match status" value="1"/>
</dbReference>
<dbReference type="SUPFAM" id="SSF52980">
    <property type="entry name" value="Restriction endonuclease-like"/>
    <property type="match status" value="1"/>
</dbReference>
<reference evidence="4 5" key="1">
    <citation type="submission" date="2019-02" db="EMBL/GenBank/DDBJ databases">
        <title>WGS of Pseudoxanthomonas species novum from clinical isolates.</title>
        <authorList>
            <person name="Bernier A.-M."/>
            <person name="Bernard K."/>
            <person name="Vachon A."/>
        </authorList>
    </citation>
    <scope>NUCLEOTIDE SEQUENCE [LARGE SCALE GENOMIC DNA]</scope>
    <source>
        <strain evidence="4 5">NML140781</strain>
    </source>
</reference>
<dbReference type="Pfam" id="PF01396">
    <property type="entry name" value="Zn_ribbon_Top1"/>
    <property type="match status" value="1"/>
</dbReference>
<protein>
    <submittedName>
        <fullName evidence="4">Restriction endonuclease</fullName>
    </submittedName>
</protein>
<comment type="caution">
    <text evidence="4">The sequence shown here is derived from an EMBL/GenBank/DDBJ whole genome shotgun (WGS) entry which is preliminary data.</text>
</comment>
<keyword evidence="1" id="KW-0812">Transmembrane</keyword>
<dbReference type="GO" id="GO:0003677">
    <property type="term" value="F:DNA binding"/>
    <property type="evidence" value="ECO:0007669"/>
    <property type="project" value="InterPro"/>
</dbReference>
<dbReference type="GO" id="GO:0005694">
    <property type="term" value="C:chromosome"/>
    <property type="evidence" value="ECO:0007669"/>
    <property type="project" value="InterPro"/>
</dbReference>
<evidence type="ECO:0000256" key="1">
    <source>
        <dbReference type="SAM" id="Phobius"/>
    </source>
</evidence>
<feature type="domain" description="DNA topoisomerase type IA zn finger" evidence="2">
    <location>
        <begin position="244"/>
        <end position="274"/>
    </location>
</feature>
<dbReference type="EMBL" id="SHMF01000003">
    <property type="protein sequence ID" value="TAA34652.1"/>
    <property type="molecule type" value="Genomic_DNA"/>
</dbReference>
<dbReference type="InterPro" id="IPR013498">
    <property type="entry name" value="Topo_IA_Znf"/>
</dbReference>
<dbReference type="GO" id="GO:0015666">
    <property type="term" value="F:restriction endodeoxyribonuclease activity"/>
    <property type="evidence" value="ECO:0007669"/>
    <property type="project" value="TreeGrafter"/>
</dbReference>
<dbReference type="GO" id="GO:0009307">
    <property type="term" value="P:DNA restriction-modification system"/>
    <property type="evidence" value="ECO:0007669"/>
    <property type="project" value="InterPro"/>
</dbReference>
<dbReference type="SUPFAM" id="SSF57783">
    <property type="entry name" value="Zinc beta-ribbon"/>
    <property type="match status" value="1"/>
</dbReference>
<dbReference type="RefSeq" id="WP_130524038.1">
    <property type="nucleotide sequence ID" value="NZ_SHLZ01000002.1"/>
</dbReference>
<dbReference type="Proteomes" id="UP000292087">
    <property type="component" value="Unassembled WGS sequence"/>
</dbReference>
<keyword evidence="4" id="KW-0255">Endonuclease</keyword>
<dbReference type="InterPro" id="IPR052906">
    <property type="entry name" value="Type_IV_Methyl-Rstrct_Enzyme"/>
</dbReference>
<dbReference type="InterPro" id="IPR007560">
    <property type="entry name" value="Restrct_endonuc_IV_Mrr"/>
</dbReference>
<feature type="transmembrane region" description="Helical" evidence="1">
    <location>
        <begin position="56"/>
        <end position="79"/>
    </location>
</feature>
<dbReference type="PANTHER" id="PTHR30015:SF7">
    <property type="entry name" value="TYPE IV METHYL-DIRECTED RESTRICTION ENZYME ECOKMRR"/>
    <property type="match status" value="1"/>
</dbReference>
<feature type="domain" description="Restriction endonuclease type IV Mrr" evidence="3">
    <location>
        <begin position="101"/>
        <end position="208"/>
    </location>
</feature>
<dbReference type="AlphaFoldDB" id="A0A4Q8LSC5"/>
<evidence type="ECO:0000313" key="4">
    <source>
        <dbReference type="EMBL" id="TAA34652.1"/>
    </source>
</evidence>
<proteinExistence type="predicted"/>
<dbReference type="GO" id="GO:0003916">
    <property type="term" value="F:DNA topoisomerase activity"/>
    <property type="evidence" value="ECO:0007669"/>
    <property type="project" value="InterPro"/>
</dbReference>
<dbReference type="InterPro" id="IPR011856">
    <property type="entry name" value="tRNA_endonuc-like_dom_sf"/>
</dbReference>
<organism evidence="4 5">
    <name type="scientific">Pseudoxanthomonas winnipegensis</name>
    <dbReference type="NCBI Taxonomy" id="2480810"/>
    <lineage>
        <taxon>Bacteria</taxon>
        <taxon>Pseudomonadati</taxon>
        <taxon>Pseudomonadota</taxon>
        <taxon>Gammaproteobacteria</taxon>
        <taxon>Lysobacterales</taxon>
        <taxon>Lysobacteraceae</taxon>
        <taxon>Pseudoxanthomonas</taxon>
    </lineage>
</organism>
<keyword evidence="1" id="KW-1133">Transmembrane helix</keyword>
<keyword evidence="4" id="KW-0378">Hydrolase</keyword>
<dbReference type="Gene3D" id="3.40.1350.10">
    <property type="match status" value="1"/>
</dbReference>
<evidence type="ECO:0000259" key="3">
    <source>
        <dbReference type="Pfam" id="PF04471"/>
    </source>
</evidence>
<dbReference type="GO" id="GO:0006265">
    <property type="term" value="P:DNA topological change"/>
    <property type="evidence" value="ECO:0007669"/>
    <property type="project" value="InterPro"/>
</dbReference>
<gene>
    <name evidence="4" type="ORF">EA656_13175</name>
</gene>
<accession>A0A4Q8LSC5</accession>
<dbReference type="PANTHER" id="PTHR30015">
    <property type="entry name" value="MRR RESTRICTION SYSTEM PROTEIN"/>
    <property type="match status" value="1"/>
</dbReference>
<sequence>MGRRRKQNGIDVVAAMPWPVGVAAGLIGFLLVRYGFAGWISHQGGPLAQGVNQSIGAMLAPLAWMVLAICWIGAVASFVGSRHRRKLLDTRTDLESLSQGGWRQFELLVGEAFRLQGYMVEETGLGGADGGIDLILRKDGRRTLVQCKQWKRQQIGVSVVREMAGLLAHHQAHAVKIVCVGSYTKDAERFARGKPIELIGGPQLLQMIRAVQQDAAVALPPVTSQRIEPVLMTTTPPNTAPAPSCPRCGSALVPRTNRRTREPFLGCSQFPKCRGAV</sequence>
<evidence type="ECO:0000259" key="2">
    <source>
        <dbReference type="Pfam" id="PF01396"/>
    </source>
</evidence>
<dbReference type="Pfam" id="PF04471">
    <property type="entry name" value="Mrr_cat"/>
    <property type="match status" value="1"/>
</dbReference>